<dbReference type="STRING" id="29655.A0A0K9P458"/>
<evidence type="ECO:0000259" key="2">
    <source>
        <dbReference type="Pfam" id="PF23197"/>
    </source>
</evidence>
<dbReference type="InterPro" id="IPR035647">
    <property type="entry name" value="EFG_III/V"/>
</dbReference>
<protein>
    <submittedName>
        <fullName evidence="3">Uncharacterized protein</fullName>
    </submittedName>
</protein>
<evidence type="ECO:0000313" key="3">
    <source>
        <dbReference type="EMBL" id="KMZ63017.1"/>
    </source>
</evidence>
<dbReference type="InterPro" id="IPR056284">
    <property type="entry name" value="AIR9-like_A9"/>
</dbReference>
<dbReference type="Proteomes" id="UP000036987">
    <property type="component" value="Unassembled WGS sequence"/>
</dbReference>
<evidence type="ECO:0000259" key="1">
    <source>
        <dbReference type="Pfam" id="PF00679"/>
    </source>
</evidence>
<accession>A0A0K9P458</accession>
<dbReference type="AlphaFoldDB" id="A0A0K9P458"/>
<dbReference type="Pfam" id="PF00679">
    <property type="entry name" value="EFG_C"/>
    <property type="match status" value="1"/>
</dbReference>
<organism evidence="3 4">
    <name type="scientific">Zostera marina</name>
    <name type="common">Eelgrass</name>
    <dbReference type="NCBI Taxonomy" id="29655"/>
    <lineage>
        <taxon>Eukaryota</taxon>
        <taxon>Viridiplantae</taxon>
        <taxon>Streptophyta</taxon>
        <taxon>Embryophyta</taxon>
        <taxon>Tracheophyta</taxon>
        <taxon>Spermatophyta</taxon>
        <taxon>Magnoliopsida</taxon>
        <taxon>Liliopsida</taxon>
        <taxon>Zosteraceae</taxon>
        <taxon>Zostera</taxon>
    </lineage>
</organism>
<comment type="caution">
    <text evidence="3">The sequence shown here is derived from an EMBL/GenBank/DDBJ whole genome shotgun (WGS) entry which is preliminary data.</text>
</comment>
<dbReference type="SUPFAM" id="SSF54980">
    <property type="entry name" value="EF-G C-terminal domain-like"/>
    <property type="match status" value="1"/>
</dbReference>
<feature type="domain" description="AIR9-like A9" evidence="2">
    <location>
        <begin position="227"/>
        <end position="293"/>
    </location>
</feature>
<dbReference type="OrthoDB" id="1904536at2759"/>
<feature type="domain" description="Elongation factor EFG" evidence="1">
    <location>
        <begin position="344"/>
        <end position="414"/>
    </location>
</feature>
<dbReference type="Pfam" id="PF23197">
    <property type="entry name" value="IG_AIR9"/>
    <property type="match status" value="3"/>
</dbReference>
<dbReference type="InterPro" id="IPR000640">
    <property type="entry name" value="EFG_V-like"/>
</dbReference>
<reference evidence="4" key="1">
    <citation type="journal article" date="2016" name="Nature">
        <title>The genome of the seagrass Zostera marina reveals angiosperm adaptation to the sea.</title>
        <authorList>
            <person name="Olsen J.L."/>
            <person name="Rouze P."/>
            <person name="Verhelst B."/>
            <person name="Lin Y.-C."/>
            <person name="Bayer T."/>
            <person name="Collen J."/>
            <person name="Dattolo E."/>
            <person name="De Paoli E."/>
            <person name="Dittami S."/>
            <person name="Maumus F."/>
            <person name="Michel G."/>
            <person name="Kersting A."/>
            <person name="Lauritano C."/>
            <person name="Lohaus R."/>
            <person name="Toepel M."/>
            <person name="Tonon T."/>
            <person name="Vanneste K."/>
            <person name="Amirebrahimi M."/>
            <person name="Brakel J."/>
            <person name="Bostroem C."/>
            <person name="Chovatia M."/>
            <person name="Grimwood J."/>
            <person name="Jenkins J.W."/>
            <person name="Jueterbock A."/>
            <person name="Mraz A."/>
            <person name="Stam W.T."/>
            <person name="Tice H."/>
            <person name="Bornberg-Bauer E."/>
            <person name="Green P.J."/>
            <person name="Pearson G.A."/>
            <person name="Procaccini G."/>
            <person name="Duarte C.M."/>
            <person name="Schmutz J."/>
            <person name="Reusch T.B.H."/>
            <person name="Van de Peer Y."/>
        </authorList>
    </citation>
    <scope>NUCLEOTIDE SEQUENCE [LARGE SCALE GENOMIC DNA]</scope>
    <source>
        <strain evidence="4">cv. Finnish</strain>
    </source>
</reference>
<name>A0A0K9P458_ZOSMR</name>
<dbReference type="EMBL" id="LFYR01001279">
    <property type="protein sequence ID" value="KMZ63017.1"/>
    <property type="molecule type" value="Genomic_DNA"/>
</dbReference>
<gene>
    <name evidence="3" type="ORF">ZOSMA_42G00580</name>
</gene>
<keyword evidence="4" id="KW-1185">Reference proteome</keyword>
<dbReference type="Gene3D" id="3.30.70.240">
    <property type="match status" value="1"/>
</dbReference>
<feature type="domain" description="AIR9-like A9" evidence="2">
    <location>
        <begin position="17"/>
        <end position="98"/>
    </location>
</feature>
<proteinExistence type="predicted"/>
<sequence>MEVMTVLPTVDLGPPICKSIQFNGSMIEGECLSFSADYIGGEKGNCTHEWFRIKKKGFREKLTSADYWDLTLSDVGMCIELDYTPFRKDGLKGFPVTIRSSIIHPAEPKGTELIIPVCCEDRQVVPKKSYYGGHEGDGVYNWYRANKKMEMADMITTFSSEGALAVGNDIIYTPTLEDVGAYLVLCWLPTRIDGKPGEPVIAISNPVLAALPVVSNVCIKKLSSTAYVGEEKYYGGHEGPNIYSWYRETAERTTSIINGANPTIYEVTDFDYNFQLIFGYMPVRSDSIVGELKLSEPTKTIFPELPQIELLSFLGKEVEGEILRAIEIIPKVMYKYEKGEKLGPIEEVTIEENEEHVGVGIEALSQRRAEVTDMDPVPGSVDKTRMTLTCPSRGLVTLHDQKGKGHTSMSIAEWLKSWLGKEFSRPATIFTTDWRRCFPPDPGRP</sequence>
<evidence type="ECO:0000313" key="4">
    <source>
        <dbReference type="Proteomes" id="UP000036987"/>
    </source>
</evidence>
<feature type="domain" description="AIR9-like A9" evidence="2">
    <location>
        <begin position="114"/>
        <end position="203"/>
    </location>
</feature>